<reference evidence="6 7" key="1">
    <citation type="submission" date="2012-10" db="EMBL/GenBank/DDBJ databases">
        <authorList>
            <person name="Zafar N."/>
            <person name="Inman J."/>
            <person name="Hall N."/>
            <person name="Lorenzi H."/>
            <person name="Caler E."/>
        </authorList>
    </citation>
    <scope>NUCLEOTIDE SEQUENCE [LARGE SCALE GENOMIC DNA]</scope>
    <source>
        <strain evidence="6 7">IP1</strain>
    </source>
</reference>
<evidence type="ECO:0000313" key="6">
    <source>
        <dbReference type="EMBL" id="ELP86946.1"/>
    </source>
</evidence>
<evidence type="ECO:0000256" key="2">
    <source>
        <dbReference type="ARBA" id="ARBA00022490"/>
    </source>
</evidence>
<dbReference type="GO" id="GO:0016050">
    <property type="term" value="P:vesicle organization"/>
    <property type="evidence" value="ECO:0007669"/>
    <property type="project" value="TreeGrafter"/>
</dbReference>
<dbReference type="GO" id="GO:0005737">
    <property type="term" value="C:cytoplasm"/>
    <property type="evidence" value="ECO:0007669"/>
    <property type="project" value="TreeGrafter"/>
</dbReference>
<feature type="region of interest" description="Disordered" evidence="5">
    <location>
        <begin position="301"/>
        <end position="367"/>
    </location>
</feature>
<dbReference type="Gene3D" id="1.20.1270.60">
    <property type="entry name" value="Arfaptin homology (AH) domain/BAR domain"/>
    <property type="match status" value="1"/>
</dbReference>
<evidence type="ECO:0000256" key="3">
    <source>
        <dbReference type="ARBA" id="ARBA00022553"/>
    </source>
</evidence>
<dbReference type="SUPFAM" id="SSF103657">
    <property type="entry name" value="BAR/IMD domain-like"/>
    <property type="match status" value="1"/>
</dbReference>
<evidence type="ECO:0000256" key="5">
    <source>
        <dbReference type="SAM" id="MobiDB-lite"/>
    </source>
</evidence>
<dbReference type="AlphaFoldDB" id="A0A0A1U5A7"/>
<evidence type="ECO:0000256" key="4">
    <source>
        <dbReference type="SAM" id="Coils"/>
    </source>
</evidence>
<dbReference type="OrthoDB" id="437889at2759"/>
<protein>
    <recommendedName>
        <fullName evidence="8">F-BAR domain-containing protein</fullName>
    </recommendedName>
</protein>
<dbReference type="GeneID" id="14885967"/>
<dbReference type="GO" id="GO:0008017">
    <property type="term" value="F:microtubule binding"/>
    <property type="evidence" value="ECO:0007669"/>
    <property type="project" value="TreeGrafter"/>
</dbReference>
<organism evidence="6 7">
    <name type="scientific">Entamoeba invadens IP1</name>
    <dbReference type="NCBI Taxonomy" id="370355"/>
    <lineage>
        <taxon>Eukaryota</taxon>
        <taxon>Amoebozoa</taxon>
        <taxon>Evosea</taxon>
        <taxon>Archamoebae</taxon>
        <taxon>Mastigamoebida</taxon>
        <taxon>Entamoebidae</taxon>
        <taxon>Entamoeba</taxon>
    </lineage>
</organism>
<dbReference type="GO" id="GO:0005886">
    <property type="term" value="C:plasma membrane"/>
    <property type="evidence" value="ECO:0007669"/>
    <property type="project" value="TreeGrafter"/>
</dbReference>
<dbReference type="GO" id="GO:0030041">
    <property type="term" value="P:actin filament polymerization"/>
    <property type="evidence" value="ECO:0007669"/>
    <property type="project" value="TreeGrafter"/>
</dbReference>
<dbReference type="PANTHER" id="PTHR23065:SF7">
    <property type="entry name" value="NOSTRIN, ISOFORM H"/>
    <property type="match status" value="1"/>
</dbReference>
<evidence type="ECO:0008006" key="8">
    <source>
        <dbReference type="Google" id="ProtNLM"/>
    </source>
</evidence>
<dbReference type="GO" id="GO:0031982">
    <property type="term" value="C:vesicle"/>
    <property type="evidence" value="ECO:0007669"/>
    <property type="project" value="TreeGrafter"/>
</dbReference>
<feature type="compositionally biased region" description="Basic and acidic residues" evidence="5">
    <location>
        <begin position="301"/>
        <end position="353"/>
    </location>
</feature>
<dbReference type="PANTHER" id="PTHR23065">
    <property type="entry name" value="PROLINE-SERINE-THREONINE PHOSPHATASE INTERACTING PROTEIN 1"/>
    <property type="match status" value="1"/>
</dbReference>
<sequence length="367" mass="41540">MSTEQVASLTFEFETIAKKLDYQINLTKAYSSLFTQRGQTEIDYAKHLLHQCGTPLKVGNILMKRDVPLDLLETTAKVALTSFNTNTLKVAQKHNEMGVIFIEQASKPLDNLSRTMEANRKRIVSEFLARLKNSQTLARNAERAEEQYKRAVAELKQVTAQLNTAMTQNVAMVDRLVAKKQQVVARVQQSEAAYKAAVEKANAYNEEMYGEPVKKIIANALDLMKSYFTGLKNIFDIVAAQCSELSPIVDEAFKTIKEDVTKMDYEQDLKQFVDANANVHSQCVLAVHLDTTINEKAEDSVVVPQEKKVEAQPTEEKKEEVQPVEKKEEVKEEQKPVEEKAEDAKPEEKKEENPVEEDNKEDLQEIA</sequence>
<name>A0A0A1U5A7_ENTIV</name>
<dbReference type="OMA" id="QIATLTY"/>
<comment type="subcellular location">
    <subcellularLocation>
        <location evidence="1">Cytoplasm</location>
    </subcellularLocation>
</comment>
<keyword evidence="4" id="KW-0175">Coiled coil</keyword>
<accession>A0A0A1U5A7</accession>
<feature type="coiled-coil region" evidence="4">
    <location>
        <begin position="131"/>
        <end position="207"/>
    </location>
</feature>
<evidence type="ECO:0000256" key="1">
    <source>
        <dbReference type="ARBA" id="ARBA00004496"/>
    </source>
</evidence>
<dbReference type="Proteomes" id="UP000014680">
    <property type="component" value="Unassembled WGS sequence"/>
</dbReference>
<gene>
    <name evidence="6" type="ORF">EIN_316050</name>
</gene>
<dbReference type="VEuPathDB" id="AmoebaDB:EIN_316050"/>
<keyword evidence="7" id="KW-1185">Reference proteome</keyword>
<keyword evidence="2" id="KW-0963">Cytoplasm</keyword>
<evidence type="ECO:0000313" key="7">
    <source>
        <dbReference type="Proteomes" id="UP000014680"/>
    </source>
</evidence>
<dbReference type="InterPro" id="IPR027267">
    <property type="entry name" value="AH/BAR_dom_sf"/>
</dbReference>
<dbReference type="KEGG" id="eiv:EIN_316050"/>
<dbReference type="EMBL" id="KB206890">
    <property type="protein sequence ID" value="ELP86946.1"/>
    <property type="molecule type" value="Genomic_DNA"/>
</dbReference>
<proteinExistence type="predicted"/>
<dbReference type="RefSeq" id="XP_004253717.1">
    <property type="nucleotide sequence ID" value="XM_004253669.1"/>
</dbReference>
<keyword evidence="3" id="KW-0597">Phosphoprotein</keyword>